<dbReference type="PANTHER" id="PTHR10030:SF37">
    <property type="entry name" value="ALPHA-L-FUCOSIDASE-RELATED"/>
    <property type="match status" value="1"/>
</dbReference>
<sequence length="429" mass="48925">MMQEWFRKAKLGIFIHYGIYAVGDVSESWSFHNGNISYEDYMKQCEGFTASKYDPAAWAELFKKAGAQYVVMTAKHHDGVALFDTQYSDLSVVKKTPAGRDLIREYMDAMSEAGLKTGIYFSLIDWSAPRYRSIYPEGMKREDCLKDIYGSPAGGEEDYEAWEEFLQFNRHQLAELMTGYKTVDLLWFDGDWERSAAQWKMPEFREYLHSLNPNVVLNSRMQGYGDYETPEQGIPIYGPEGEWEFCTTINDSWGYRPSDNDYKTSGQIVRMFCDCITLGGRLLLDVGPKEDGTLDERQEKVLLDLGSWIHDHEEAVYGTGKGLSYHQFLGGSTISEDQKTLYLIVYDNPLEAVCVKGLKTPVKRVTVLHSLEELDFTYTGALPWSGIPGTLWIWAQNMQLHPFATVLKVELEGKITYNLGHGEAVTNND</sequence>
<evidence type="ECO:0000256" key="4">
    <source>
        <dbReference type="ARBA" id="ARBA00022729"/>
    </source>
</evidence>
<dbReference type="PRINTS" id="PR00741">
    <property type="entry name" value="GLHYDRLASE29"/>
</dbReference>
<dbReference type="SMART" id="SM00812">
    <property type="entry name" value="Alpha_L_fucos"/>
    <property type="match status" value="1"/>
</dbReference>
<dbReference type="Proteomes" id="UP000094067">
    <property type="component" value="Unassembled WGS sequence"/>
</dbReference>
<keyword evidence="4" id="KW-0732">Signal</keyword>
<comment type="function">
    <text evidence="1">Alpha-L-fucosidase is responsible for hydrolyzing the alpha-1,6-linked fucose joined to the reducing-end N-acetylglucosamine of the carbohydrate moieties of glycoproteins.</text>
</comment>
<evidence type="ECO:0000256" key="3">
    <source>
        <dbReference type="ARBA" id="ARBA00012662"/>
    </source>
</evidence>
<evidence type="ECO:0000259" key="8">
    <source>
        <dbReference type="Pfam" id="PF01120"/>
    </source>
</evidence>
<dbReference type="PIRSF" id="PIRSF001092">
    <property type="entry name" value="Alpha-L-fucosidase"/>
    <property type="match status" value="1"/>
</dbReference>
<dbReference type="EMBL" id="MCGH01000003">
    <property type="protein sequence ID" value="ODM03465.1"/>
    <property type="molecule type" value="Genomic_DNA"/>
</dbReference>
<gene>
    <name evidence="9" type="ORF">BEI61_04261</name>
</gene>
<dbReference type="AlphaFoldDB" id="A0A1E3A3W9"/>
<dbReference type="EC" id="3.2.1.51" evidence="3"/>
<dbReference type="InterPro" id="IPR057739">
    <property type="entry name" value="Glyco_hydro_29_N"/>
</dbReference>
<evidence type="ECO:0000256" key="1">
    <source>
        <dbReference type="ARBA" id="ARBA00004071"/>
    </source>
</evidence>
<protein>
    <recommendedName>
        <fullName evidence="3">alpha-L-fucosidase</fullName>
        <ecNumber evidence="3">3.2.1.51</ecNumber>
    </recommendedName>
</protein>
<evidence type="ECO:0000313" key="9">
    <source>
        <dbReference type="EMBL" id="ODM03465.1"/>
    </source>
</evidence>
<dbReference type="InterPro" id="IPR000933">
    <property type="entry name" value="Glyco_hydro_29"/>
</dbReference>
<dbReference type="GO" id="GO:0016139">
    <property type="term" value="P:glycoside catabolic process"/>
    <property type="evidence" value="ECO:0007669"/>
    <property type="project" value="TreeGrafter"/>
</dbReference>
<dbReference type="PANTHER" id="PTHR10030">
    <property type="entry name" value="ALPHA-L-FUCOSIDASE"/>
    <property type="match status" value="1"/>
</dbReference>
<keyword evidence="6" id="KW-0326">Glycosidase</keyword>
<reference evidence="9 10" key="1">
    <citation type="submission" date="2016-07" db="EMBL/GenBank/DDBJ databases">
        <title>Characterization of isolates of Eisenbergiella tayi derived from blood cultures, using whole genome sequencing.</title>
        <authorList>
            <person name="Burdz T."/>
            <person name="Wiebe D."/>
            <person name="Huynh C."/>
            <person name="Bernard K."/>
        </authorList>
    </citation>
    <scope>NUCLEOTIDE SEQUENCE [LARGE SCALE GENOMIC DNA]</scope>
    <source>
        <strain evidence="9 10">NML 110608</strain>
    </source>
</reference>
<accession>A0A1E3A3W9</accession>
<proteinExistence type="inferred from homology"/>
<evidence type="ECO:0000256" key="6">
    <source>
        <dbReference type="ARBA" id="ARBA00023295"/>
    </source>
</evidence>
<comment type="similarity">
    <text evidence="2">Belongs to the glycosyl hydrolase 29 family.</text>
</comment>
<dbReference type="GO" id="GO:0005764">
    <property type="term" value="C:lysosome"/>
    <property type="evidence" value="ECO:0007669"/>
    <property type="project" value="TreeGrafter"/>
</dbReference>
<name>A0A1E3A3W9_9FIRM</name>
<dbReference type="Pfam" id="PF01120">
    <property type="entry name" value="Alpha_L_fucos"/>
    <property type="match status" value="1"/>
</dbReference>
<dbReference type="PATRIC" id="fig|1432052.4.peg.4726"/>
<dbReference type="GO" id="GO:0004560">
    <property type="term" value="F:alpha-L-fucosidase activity"/>
    <property type="evidence" value="ECO:0007669"/>
    <property type="project" value="InterPro"/>
</dbReference>
<dbReference type="Gene3D" id="3.20.20.80">
    <property type="entry name" value="Glycosidases"/>
    <property type="match status" value="1"/>
</dbReference>
<feature type="site" description="May be important for catalysis" evidence="7">
    <location>
        <position position="246"/>
    </location>
</feature>
<keyword evidence="5" id="KW-0378">Hydrolase</keyword>
<evidence type="ECO:0000256" key="7">
    <source>
        <dbReference type="PIRSR" id="PIRSR001092-1"/>
    </source>
</evidence>
<feature type="domain" description="Glycoside hydrolase family 29 N-terminal" evidence="8">
    <location>
        <begin position="2"/>
        <end position="313"/>
    </location>
</feature>
<evidence type="ECO:0000256" key="5">
    <source>
        <dbReference type="ARBA" id="ARBA00022801"/>
    </source>
</evidence>
<dbReference type="SUPFAM" id="SSF51445">
    <property type="entry name" value="(Trans)glycosidases"/>
    <property type="match status" value="1"/>
</dbReference>
<evidence type="ECO:0000256" key="2">
    <source>
        <dbReference type="ARBA" id="ARBA00007951"/>
    </source>
</evidence>
<dbReference type="InterPro" id="IPR017853">
    <property type="entry name" value="GH"/>
</dbReference>
<dbReference type="InterPro" id="IPR016286">
    <property type="entry name" value="FUC_metazoa-typ"/>
</dbReference>
<dbReference type="GO" id="GO:0006004">
    <property type="term" value="P:fucose metabolic process"/>
    <property type="evidence" value="ECO:0007669"/>
    <property type="project" value="InterPro"/>
</dbReference>
<evidence type="ECO:0000313" key="10">
    <source>
        <dbReference type="Proteomes" id="UP000094067"/>
    </source>
</evidence>
<organism evidence="9 10">
    <name type="scientific">Eisenbergiella tayi</name>
    <dbReference type="NCBI Taxonomy" id="1432052"/>
    <lineage>
        <taxon>Bacteria</taxon>
        <taxon>Bacillati</taxon>
        <taxon>Bacillota</taxon>
        <taxon>Clostridia</taxon>
        <taxon>Lachnospirales</taxon>
        <taxon>Lachnospiraceae</taxon>
        <taxon>Eisenbergiella</taxon>
    </lineage>
</organism>
<comment type="caution">
    <text evidence="9">The sequence shown here is derived from an EMBL/GenBank/DDBJ whole genome shotgun (WGS) entry which is preliminary data.</text>
</comment>